<dbReference type="PROSITE" id="PS50893">
    <property type="entry name" value="ABC_TRANSPORTER_2"/>
    <property type="match status" value="1"/>
</dbReference>
<dbReference type="RefSeq" id="WP_060459387.1">
    <property type="nucleotide sequence ID" value="NZ_AP014808.1"/>
</dbReference>
<keyword evidence="3" id="KW-0592">Phosphate transport</keyword>
<dbReference type="GO" id="GO:0016887">
    <property type="term" value="F:ATP hydrolysis activity"/>
    <property type="evidence" value="ECO:0007669"/>
    <property type="project" value="InterPro"/>
</dbReference>
<dbReference type="STRING" id="1600.LBAT_0729"/>
<keyword evidence="3" id="KW-0813">Transport</keyword>
<evidence type="ECO:0000313" key="9">
    <source>
        <dbReference type="EMBL" id="BAQ57118.1"/>
    </source>
</evidence>
<keyword evidence="1" id="KW-1003">Cell membrane</keyword>
<keyword evidence="2" id="KW-0997">Cell inner membrane</keyword>
<proteinExistence type="predicted"/>
<dbReference type="InterPro" id="IPR027417">
    <property type="entry name" value="P-loop_NTPase"/>
</dbReference>
<dbReference type="SUPFAM" id="SSF52540">
    <property type="entry name" value="P-loop containing nucleoside triphosphate hydrolases"/>
    <property type="match status" value="1"/>
</dbReference>
<dbReference type="SMART" id="SM00382">
    <property type="entry name" value="AAA"/>
    <property type="match status" value="1"/>
</dbReference>
<name>A0A0D6A2R8_9LACO</name>
<dbReference type="GO" id="GO:0006817">
    <property type="term" value="P:phosphate ion transport"/>
    <property type="evidence" value="ECO:0007669"/>
    <property type="project" value="UniProtKB-KW"/>
</dbReference>
<gene>
    <name evidence="9" type="ORF">LBAT_0729</name>
</gene>
<dbReference type="InterPro" id="IPR003439">
    <property type="entry name" value="ABC_transporter-like_ATP-bd"/>
</dbReference>
<dbReference type="Proteomes" id="UP000035709">
    <property type="component" value="Chromosome"/>
</dbReference>
<dbReference type="Pfam" id="PF00005">
    <property type="entry name" value="ABC_tran"/>
    <property type="match status" value="1"/>
</dbReference>
<dbReference type="InterPro" id="IPR003593">
    <property type="entry name" value="AAA+_ATPase"/>
</dbReference>
<feature type="domain" description="ABC transporter" evidence="8">
    <location>
        <begin position="5"/>
        <end position="212"/>
    </location>
</feature>
<keyword evidence="10" id="KW-1185">Reference proteome</keyword>
<keyword evidence="4" id="KW-0547">Nucleotide-binding</keyword>
<dbReference type="Gene3D" id="3.40.50.300">
    <property type="entry name" value="P-loop containing nucleotide triphosphate hydrolases"/>
    <property type="match status" value="1"/>
</dbReference>
<keyword evidence="5 9" id="KW-0067">ATP-binding</keyword>
<dbReference type="KEGG" id="lae:LBAT_0729"/>
<dbReference type="EMBL" id="AP014808">
    <property type="protein sequence ID" value="BAQ57118.1"/>
    <property type="molecule type" value="Genomic_DNA"/>
</dbReference>
<evidence type="ECO:0000256" key="6">
    <source>
        <dbReference type="ARBA" id="ARBA00022967"/>
    </source>
</evidence>
<dbReference type="OrthoDB" id="9785080at2"/>
<evidence type="ECO:0000256" key="1">
    <source>
        <dbReference type="ARBA" id="ARBA00022475"/>
    </source>
</evidence>
<reference evidence="9 10" key="1">
    <citation type="submission" date="2015-03" db="EMBL/GenBank/DDBJ databases">
        <title>Complete genome sequence of Lactobacillus acetotolerans NBRC 13120.</title>
        <authorList>
            <person name="Toh H."/>
            <person name="Morita H."/>
            <person name="Fujita N."/>
        </authorList>
    </citation>
    <scope>NUCLEOTIDE SEQUENCE [LARGE SCALE GENOMIC DNA]</scope>
    <source>
        <strain evidence="9 10">NBRC 13120</strain>
    </source>
</reference>
<evidence type="ECO:0000259" key="8">
    <source>
        <dbReference type="PROSITE" id="PS50893"/>
    </source>
</evidence>
<dbReference type="PATRIC" id="fig|1600.4.peg.744"/>
<dbReference type="PANTHER" id="PTHR43423:SF12">
    <property type="entry name" value="IRON EXPORT ATP-BINDING PROTEIN FETA-RELATED"/>
    <property type="match status" value="1"/>
</dbReference>
<evidence type="ECO:0000256" key="2">
    <source>
        <dbReference type="ARBA" id="ARBA00022519"/>
    </source>
</evidence>
<organism evidence="9 10">
    <name type="scientific">Lactobacillus acetotolerans</name>
    <dbReference type="NCBI Taxonomy" id="1600"/>
    <lineage>
        <taxon>Bacteria</taxon>
        <taxon>Bacillati</taxon>
        <taxon>Bacillota</taxon>
        <taxon>Bacilli</taxon>
        <taxon>Lactobacillales</taxon>
        <taxon>Lactobacillaceae</taxon>
        <taxon>Lactobacillus</taxon>
    </lineage>
</organism>
<accession>A0A0D6A2R8</accession>
<keyword evidence="6" id="KW-1278">Translocase</keyword>
<evidence type="ECO:0000313" key="10">
    <source>
        <dbReference type="Proteomes" id="UP000035709"/>
    </source>
</evidence>
<evidence type="ECO:0000256" key="5">
    <source>
        <dbReference type="ARBA" id="ARBA00022840"/>
    </source>
</evidence>
<protein>
    <submittedName>
        <fullName evidence="9">ABC transporter ATP-binding component</fullName>
    </submittedName>
</protein>
<evidence type="ECO:0000256" key="3">
    <source>
        <dbReference type="ARBA" id="ARBA00022592"/>
    </source>
</evidence>
<sequence>MNALIELKNVGYQVKDKTILSNINLKINAGTKTTFVGPSGAGKSTLARLIARMISYTSGSITYKGKEITDYEPTLYRRKVSYCFQQPTLFGNTVRDNLNFPFVVRKEKPDQERIIQALKSVNLSANFLDMGVTELSGGERQWVAMLRNIIFHPDILIIDEVSAGLDADNKKIINHLINGINKKGVTILQITHDESEINNAQNIIKMDSGKLVQ</sequence>
<dbReference type="CDD" id="cd03228">
    <property type="entry name" value="ABCC_MRP_Like"/>
    <property type="match status" value="1"/>
</dbReference>
<evidence type="ECO:0000256" key="7">
    <source>
        <dbReference type="ARBA" id="ARBA00023136"/>
    </source>
</evidence>
<keyword evidence="7" id="KW-0472">Membrane</keyword>
<dbReference type="AlphaFoldDB" id="A0A0D6A2R8"/>
<evidence type="ECO:0000256" key="4">
    <source>
        <dbReference type="ARBA" id="ARBA00022741"/>
    </source>
</evidence>
<dbReference type="PANTHER" id="PTHR43423">
    <property type="entry name" value="ABC TRANSPORTER I FAMILY MEMBER 17"/>
    <property type="match status" value="1"/>
</dbReference>
<dbReference type="GO" id="GO:0005524">
    <property type="term" value="F:ATP binding"/>
    <property type="evidence" value="ECO:0007669"/>
    <property type="project" value="UniProtKB-KW"/>
</dbReference>